<dbReference type="PANTHER" id="PTHR30136">
    <property type="entry name" value="HELIX-TURN-HELIX TRANSCRIPTIONAL REGULATOR, ICLR FAMILY"/>
    <property type="match status" value="1"/>
</dbReference>
<name>A0A1K0IBK1_CUPNE</name>
<dbReference type="InterPro" id="IPR014757">
    <property type="entry name" value="Tscrpt_reg_IclR_C"/>
</dbReference>
<dbReference type="SUPFAM" id="SSF46785">
    <property type="entry name" value="Winged helix' DNA-binding domain"/>
    <property type="match status" value="1"/>
</dbReference>
<accession>A0A1K0IBK1</accession>
<sequence length="251" mass="27159">MDSVRSVERALDILLSFIETPSMGISKIEEAVPLSRPTLYRLLNTLEKKGLLRSYGDPRTYELTHFAVELANAFLASTDVVQVAQPFLQELWEATDETISLFVFQGGNKRECVQELKSKKPLSYAPGLTVRPLHVGAPGKAILAFLSEAAIAEILRPIPAAQERDQIKASLKTVRRNRYAISLGELVAGGASIAAPVFDRESKVVGSVALAIPQARLTKVLQAEYIQQVLATACNISVALGCADAQLESAA</sequence>
<dbReference type="InterPro" id="IPR050707">
    <property type="entry name" value="HTH_MetabolicPath_Reg"/>
</dbReference>
<dbReference type="InterPro" id="IPR036388">
    <property type="entry name" value="WH-like_DNA-bd_sf"/>
</dbReference>
<gene>
    <name evidence="6" type="ORF">CNECB9_1850004</name>
</gene>
<feature type="domain" description="IclR-ED" evidence="5">
    <location>
        <begin position="66"/>
        <end position="242"/>
    </location>
</feature>
<dbReference type="RefSeq" id="WP_340521997.1">
    <property type="nucleotide sequence ID" value="NZ_FMSH01000096.1"/>
</dbReference>
<dbReference type="InterPro" id="IPR029016">
    <property type="entry name" value="GAF-like_dom_sf"/>
</dbReference>
<dbReference type="PROSITE" id="PS51077">
    <property type="entry name" value="HTH_ICLR"/>
    <property type="match status" value="1"/>
</dbReference>
<dbReference type="InterPro" id="IPR005471">
    <property type="entry name" value="Tscrpt_reg_IclR_N"/>
</dbReference>
<evidence type="ECO:0000256" key="1">
    <source>
        <dbReference type="ARBA" id="ARBA00023015"/>
    </source>
</evidence>
<dbReference type="AlphaFoldDB" id="A0A1K0IBK1"/>
<proteinExistence type="predicted"/>
<dbReference type="GO" id="GO:0003677">
    <property type="term" value="F:DNA binding"/>
    <property type="evidence" value="ECO:0007669"/>
    <property type="project" value="UniProtKB-KW"/>
</dbReference>
<dbReference type="EMBL" id="FMSH01000096">
    <property type="protein sequence ID" value="SCU74532.1"/>
    <property type="molecule type" value="Genomic_DNA"/>
</dbReference>
<evidence type="ECO:0000259" key="4">
    <source>
        <dbReference type="PROSITE" id="PS51077"/>
    </source>
</evidence>
<dbReference type="PROSITE" id="PS51078">
    <property type="entry name" value="ICLR_ED"/>
    <property type="match status" value="1"/>
</dbReference>
<dbReference type="CDD" id="cd00090">
    <property type="entry name" value="HTH_ARSR"/>
    <property type="match status" value="1"/>
</dbReference>
<evidence type="ECO:0000313" key="6">
    <source>
        <dbReference type="EMBL" id="SCU74532.1"/>
    </source>
</evidence>
<dbReference type="InterPro" id="IPR036390">
    <property type="entry name" value="WH_DNA-bd_sf"/>
</dbReference>
<dbReference type="Pfam" id="PF09339">
    <property type="entry name" value="HTH_IclR"/>
    <property type="match status" value="1"/>
</dbReference>
<dbReference type="PANTHER" id="PTHR30136:SF24">
    <property type="entry name" value="HTH-TYPE TRANSCRIPTIONAL REPRESSOR ALLR"/>
    <property type="match status" value="1"/>
</dbReference>
<dbReference type="Pfam" id="PF01614">
    <property type="entry name" value="IclR_C"/>
    <property type="match status" value="1"/>
</dbReference>
<evidence type="ECO:0000256" key="3">
    <source>
        <dbReference type="ARBA" id="ARBA00023163"/>
    </source>
</evidence>
<dbReference type="Gene3D" id="1.10.10.10">
    <property type="entry name" value="Winged helix-like DNA-binding domain superfamily/Winged helix DNA-binding domain"/>
    <property type="match status" value="1"/>
</dbReference>
<evidence type="ECO:0000256" key="2">
    <source>
        <dbReference type="ARBA" id="ARBA00023125"/>
    </source>
</evidence>
<evidence type="ECO:0000259" key="5">
    <source>
        <dbReference type="PROSITE" id="PS51078"/>
    </source>
</evidence>
<dbReference type="GO" id="GO:0045892">
    <property type="term" value="P:negative regulation of DNA-templated transcription"/>
    <property type="evidence" value="ECO:0007669"/>
    <property type="project" value="TreeGrafter"/>
</dbReference>
<dbReference type="InterPro" id="IPR011991">
    <property type="entry name" value="ArsR-like_HTH"/>
</dbReference>
<dbReference type="SMART" id="SM00346">
    <property type="entry name" value="HTH_ICLR"/>
    <property type="match status" value="1"/>
</dbReference>
<keyword evidence="2" id="KW-0238">DNA-binding</keyword>
<protein>
    <submittedName>
        <fullName evidence="6">Transcriptional regulator, IclR family protein</fullName>
    </submittedName>
</protein>
<dbReference type="SUPFAM" id="SSF55781">
    <property type="entry name" value="GAF domain-like"/>
    <property type="match status" value="1"/>
</dbReference>
<feature type="domain" description="HTH iclR-type" evidence="4">
    <location>
        <begin position="4"/>
        <end position="65"/>
    </location>
</feature>
<organism evidence="6">
    <name type="scientific">Cupriavidus necator</name>
    <name type="common">Alcaligenes eutrophus</name>
    <name type="synonym">Ralstonia eutropha</name>
    <dbReference type="NCBI Taxonomy" id="106590"/>
    <lineage>
        <taxon>Bacteria</taxon>
        <taxon>Pseudomonadati</taxon>
        <taxon>Pseudomonadota</taxon>
        <taxon>Betaproteobacteria</taxon>
        <taxon>Burkholderiales</taxon>
        <taxon>Burkholderiaceae</taxon>
        <taxon>Cupriavidus</taxon>
    </lineage>
</organism>
<keyword evidence="1" id="KW-0805">Transcription regulation</keyword>
<reference evidence="6" key="1">
    <citation type="submission" date="2016-09" db="EMBL/GenBank/DDBJ databases">
        <authorList>
            <person name="Capua I."/>
            <person name="De Benedictis P."/>
            <person name="Joannis T."/>
            <person name="Lombin L.H."/>
            <person name="Cattoli G."/>
        </authorList>
    </citation>
    <scope>NUCLEOTIDE SEQUENCE</scope>
    <source>
        <strain evidence="6">B9</strain>
    </source>
</reference>
<keyword evidence="3" id="KW-0804">Transcription</keyword>
<dbReference type="GO" id="GO:0003700">
    <property type="term" value="F:DNA-binding transcription factor activity"/>
    <property type="evidence" value="ECO:0007669"/>
    <property type="project" value="TreeGrafter"/>
</dbReference>
<dbReference type="Gene3D" id="3.30.450.40">
    <property type="match status" value="1"/>
</dbReference>